<protein>
    <recommendedName>
        <fullName evidence="4">NADH:ubiquinone oxidoreductase 20.1kD subunit</fullName>
    </recommendedName>
</protein>
<dbReference type="Pfam" id="PF05821">
    <property type="entry name" value="NDUF_B8"/>
    <property type="match status" value="1"/>
</dbReference>
<proteinExistence type="predicted"/>
<keyword evidence="3" id="KW-1185">Reference proteome</keyword>
<feature type="transmembrane region" description="Helical" evidence="1">
    <location>
        <begin position="62"/>
        <end position="85"/>
    </location>
</feature>
<dbReference type="InterPro" id="IPR008699">
    <property type="entry name" value="NDUFB8"/>
</dbReference>
<evidence type="ECO:0008006" key="4">
    <source>
        <dbReference type="Google" id="ProtNLM"/>
    </source>
</evidence>
<keyword evidence="1" id="KW-0812">Transmembrane</keyword>
<evidence type="ECO:0000313" key="3">
    <source>
        <dbReference type="Proteomes" id="UP000799421"/>
    </source>
</evidence>
<dbReference type="EMBL" id="MU006014">
    <property type="protein sequence ID" value="KAF2858249.1"/>
    <property type="molecule type" value="Genomic_DNA"/>
</dbReference>
<sequence>MNGGYPDPSRMTNLPMKRQFRDPYGEWWDPQERRNYGEPVHEDNDILGIFSPEAYTHFTPQWGAVLVGTFAATVLGVCVLVKGVYPDTPAVPRIFAGGLEKELGGPNAVRATMNKADQDAILSAKSA</sequence>
<evidence type="ECO:0000313" key="2">
    <source>
        <dbReference type="EMBL" id="KAF2858249.1"/>
    </source>
</evidence>
<dbReference type="GO" id="GO:0005739">
    <property type="term" value="C:mitochondrion"/>
    <property type="evidence" value="ECO:0007669"/>
    <property type="project" value="InterPro"/>
</dbReference>
<name>A0A6A7BU53_9PEZI</name>
<keyword evidence="1" id="KW-0472">Membrane</keyword>
<gene>
    <name evidence="2" type="ORF">K470DRAFT_283372</name>
</gene>
<evidence type="ECO:0000256" key="1">
    <source>
        <dbReference type="SAM" id="Phobius"/>
    </source>
</evidence>
<dbReference type="OrthoDB" id="2014058at2759"/>
<accession>A0A6A7BU53</accession>
<reference evidence="2" key="1">
    <citation type="journal article" date="2020" name="Stud. Mycol.">
        <title>101 Dothideomycetes genomes: a test case for predicting lifestyles and emergence of pathogens.</title>
        <authorList>
            <person name="Haridas S."/>
            <person name="Albert R."/>
            <person name="Binder M."/>
            <person name="Bloem J."/>
            <person name="Labutti K."/>
            <person name="Salamov A."/>
            <person name="Andreopoulos B."/>
            <person name="Baker S."/>
            <person name="Barry K."/>
            <person name="Bills G."/>
            <person name="Bluhm B."/>
            <person name="Cannon C."/>
            <person name="Castanera R."/>
            <person name="Culley D."/>
            <person name="Daum C."/>
            <person name="Ezra D."/>
            <person name="Gonzalez J."/>
            <person name="Henrissat B."/>
            <person name="Kuo A."/>
            <person name="Liang C."/>
            <person name="Lipzen A."/>
            <person name="Lutzoni F."/>
            <person name="Magnuson J."/>
            <person name="Mondo S."/>
            <person name="Nolan M."/>
            <person name="Ohm R."/>
            <person name="Pangilinan J."/>
            <person name="Park H.-J."/>
            <person name="Ramirez L."/>
            <person name="Alfaro M."/>
            <person name="Sun H."/>
            <person name="Tritt A."/>
            <person name="Yoshinaga Y."/>
            <person name="Zwiers L.-H."/>
            <person name="Turgeon B."/>
            <person name="Goodwin S."/>
            <person name="Spatafora J."/>
            <person name="Crous P."/>
            <person name="Grigoriev I."/>
        </authorList>
    </citation>
    <scope>NUCLEOTIDE SEQUENCE</scope>
    <source>
        <strain evidence="2">CBS 480.64</strain>
    </source>
</reference>
<keyword evidence="1" id="KW-1133">Transmembrane helix</keyword>
<dbReference type="PANTHER" id="PTHR12840:SF1">
    <property type="entry name" value="NADH DEHYDROGENASE [UBIQUINONE] 1 BETA SUBCOMPLEX SUBUNIT 8, MITOCHONDRIAL"/>
    <property type="match status" value="1"/>
</dbReference>
<dbReference type="Proteomes" id="UP000799421">
    <property type="component" value="Unassembled WGS sequence"/>
</dbReference>
<dbReference type="PANTHER" id="PTHR12840">
    <property type="entry name" value="NADH-UBIQUINONE OXIDOREDUCTASE ASHI SUBUNIT"/>
    <property type="match status" value="1"/>
</dbReference>
<organism evidence="2 3">
    <name type="scientific">Piedraia hortae CBS 480.64</name>
    <dbReference type="NCBI Taxonomy" id="1314780"/>
    <lineage>
        <taxon>Eukaryota</taxon>
        <taxon>Fungi</taxon>
        <taxon>Dikarya</taxon>
        <taxon>Ascomycota</taxon>
        <taxon>Pezizomycotina</taxon>
        <taxon>Dothideomycetes</taxon>
        <taxon>Dothideomycetidae</taxon>
        <taxon>Capnodiales</taxon>
        <taxon>Piedraiaceae</taxon>
        <taxon>Piedraia</taxon>
    </lineage>
</organism>
<dbReference type="AlphaFoldDB" id="A0A6A7BU53"/>